<evidence type="ECO:0008006" key="16">
    <source>
        <dbReference type="Google" id="ProtNLM"/>
    </source>
</evidence>
<dbReference type="GO" id="GO:0005634">
    <property type="term" value="C:nucleus"/>
    <property type="evidence" value="ECO:0007669"/>
    <property type="project" value="UniProtKB-SubCell"/>
</dbReference>
<feature type="compositionally biased region" description="Basic and acidic residues" evidence="10">
    <location>
        <begin position="438"/>
        <end position="464"/>
    </location>
</feature>
<accession>A0ABD3A098</accession>
<feature type="compositionally biased region" description="Basic and acidic residues" evidence="10">
    <location>
        <begin position="481"/>
        <end position="495"/>
    </location>
</feature>
<feature type="domain" description="JmjC" evidence="12">
    <location>
        <begin position="1075"/>
        <end position="1442"/>
    </location>
</feature>
<feature type="compositionally biased region" description="Basic and acidic residues" evidence="10">
    <location>
        <begin position="184"/>
        <end position="208"/>
    </location>
</feature>
<sequence length="1486" mass="168518">MAESSWEKETGEVPEPPDELRCKRSDGKQWRCRAWRIHGKPYCEKHFFKITGKTKSSTPSRNSRVSRKRSENSAGGKSGGFIVNKSKKLGPFTVGKKDKRSRWRDGSASSEDEVLPMKKHRSTRMSAEDSDDDEEEEDSEETEDDERRVEEIVYSKRSGEKGGKVENDSGNAVKSAKSSGKLESLMKNKKATERKEESHEERGNEVKGSKGSGKKILLDEKKKKRTLRDEESDDEDERDNVVKNPKRGGEVELRRKNKKDIERNEGESEGEKNWFVELSSARKSGGVKLGNEKKKEAVRNYQSDKEEEGKHSVVKSRKRSGQVQEEKKKDSDSSEMSDDEEKQRYKVEKVDRRNRELRTKMKSDWRAKSDEKEEEDGGNSKESLAKMLKEKGLRTNMVDLGIKGLQNKEENSENGGANDTMKDGGDDGGKKKYRLKGKTKEVGQVKAEGGSKEGDDIDGSEEKSQLQGKSNKVKKGKVKVYSKDGDNDDGSREMDDTYLIGFVEKDFKPETLSKRGDEKSREKKGGLPNTFKGKKDIRSGEEDTVTDENVDSVFRTTKKTKKTLETDCQTGERRKGPKMENVGEIVEEDNDHTKSGDGAYSFGERSSRTKKKSRKPDFRRKHFSTDDPEDDCQMCHQCMYSNKRVVRCLKERELYGDNRRYCESCIQRWYPQLSEEAIAEACPYCRGNCNCKACLRRDKIENHTIYSGTPENEEEKMNHFKYLVSMLAPVLKQFDHDQMKEKEIEAKIRGLLSSEMEVERIECFPDERLYCDCCATSIVDFHRSCPNCSYDLCLTCCWEIRKGCLQGGNREVVMQYIDQGKDYLHGKLNVPKEKASGLCSESASKKERPLDWKAKETGEIPCPPQERGGCGYEHLELKCIFAESDIVELRKKVENLIETHRIVNCTETPKQCPCFMYNDDVDIGHKKLKKAASRKNTGDNYLYCPSASDLQQGDLEHFQRHWIRGEPVIVNNVLELTSGLSWEPMVMWRAVREILVKKGSSDLLVTAIDCLDWCEVDINIHQFFMGYAEGRVDGKNWPEMLKLKDWPPSALFGERLPRHCVEFTSALPFKEYTHPHSGILNVAAKLPAEVLKPDMGPKTYIAYGFVEELGRGDSVTKLHCDMSDAVNILMHTAEVTPKPEQVAKIKQLKEDHVAQDRKELFGKPDASDNEAVEKMPKSKGKMTETSGIASSAEGSHAALEENSDSLNIKSGSVGLLPNNAGKRSDDVASLGTGNHKKTVQDAILNKSIAEFGLPSENSDIDVLLGTEKSVPSQRNGVSQSSDEQCSKLGSLSENASELCIKSTDMSNENESGVGTENELNGLVVMEGGAIWDIFRREDVPKLEEYLRNHHKEFRHIYCRPVEQIVHPIHDQTFYLTAHHKRKLKEEFGVEPWTFVQKLGDAVIVPAGCPHQVRNLKSCIKVALDFVSPENFSECIRLTEEFRILPQKHRAKEDKLEIKKMALHALDAAVSFLEPKETRYLKVKNQK</sequence>
<organism evidence="14 15">
    <name type="scientific">Cinchona calisaya</name>
    <dbReference type="NCBI Taxonomy" id="153742"/>
    <lineage>
        <taxon>Eukaryota</taxon>
        <taxon>Viridiplantae</taxon>
        <taxon>Streptophyta</taxon>
        <taxon>Embryophyta</taxon>
        <taxon>Tracheophyta</taxon>
        <taxon>Spermatophyta</taxon>
        <taxon>Magnoliopsida</taxon>
        <taxon>eudicotyledons</taxon>
        <taxon>Gunneridae</taxon>
        <taxon>Pentapetalae</taxon>
        <taxon>asterids</taxon>
        <taxon>lamiids</taxon>
        <taxon>Gentianales</taxon>
        <taxon>Rubiaceae</taxon>
        <taxon>Cinchonoideae</taxon>
        <taxon>Cinchoneae</taxon>
        <taxon>Cinchona</taxon>
    </lineage>
</organism>
<evidence type="ECO:0000256" key="7">
    <source>
        <dbReference type="PROSITE-ProRule" id="PRU00175"/>
    </source>
</evidence>
<evidence type="ECO:0000256" key="8">
    <source>
        <dbReference type="PROSITE-ProRule" id="PRU01002"/>
    </source>
</evidence>
<keyword evidence="9" id="KW-0175">Coiled coil</keyword>
<keyword evidence="6" id="KW-0539">Nucleus</keyword>
<dbReference type="PROSITE" id="PS50089">
    <property type="entry name" value="ZF_RING_2"/>
    <property type="match status" value="1"/>
</dbReference>
<feature type="compositionally biased region" description="Basic and acidic residues" evidence="10">
    <location>
        <begin position="290"/>
        <end position="311"/>
    </location>
</feature>
<keyword evidence="7" id="KW-0863">Zinc-finger</keyword>
<keyword evidence="3" id="KW-0479">Metal-binding</keyword>
<feature type="compositionally biased region" description="Basic residues" evidence="10">
    <location>
        <begin position="471"/>
        <end position="480"/>
    </location>
</feature>
<dbReference type="Gene3D" id="2.60.120.650">
    <property type="entry name" value="Cupin"/>
    <property type="match status" value="2"/>
</dbReference>
<feature type="compositionally biased region" description="Basic and acidic residues" evidence="10">
    <location>
        <begin position="503"/>
        <end position="525"/>
    </location>
</feature>
<evidence type="ECO:0000256" key="3">
    <source>
        <dbReference type="ARBA" id="ARBA00022723"/>
    </source>
</evidence>
<comment type="caution">
    <text evidence="8">Lacks conserved residue(s) required for the propagation of feature annotation.</text>
</comment>
<dbReference type="EMBL" id="JBJUIK010000006">
    <property type="protein sequence ID" value="KAL3525114.1"/>
    <property type="molecule type" value="Genomic_DNA"/>
</dbReference>
<dbReference type="InterPro" id="IPR018866">
    <property type="entry name" value="Znf-4CXXC_R1"/>
</dbReference>
<feature type="compositionally biased region" description="Basic residues" evidence="10">
    <location>
        <begin position="608"/>
        <end position="622"/>
    </location>
</feature>
<dbReference type="Proteomes" id="UP001630127">
    <property type="component" value="Unassembled WGS sequence"/>
</dbReference>
<dbReference type="Pfam" id="PF08879">
    <property type="entry name" value="WRC"/>
    <property type="match status" value="1"/>
</dbReference>
<comment type="similarity">
    <text evidence="2">Belongs to the JARID1 histone demethylase family.</text>
</comment>
<feature type="compositionally biased region" description="Basic and acidic residues" evidence="10">
    <location>
        <begin position="1"/>
        <end position="11"/>
    </location>
</feature>
<evidence type="ECO:0000256" key="4">
    <source>
        <dbReference type="ARBA" id="ARBA00023015"/>
    </source>
</evidence>
<dbReference type="InterPro" id="IPR045109">
    <property type="entry name" value="LSDs-like"/>
</dbReference>
<dbReference type="GO" id="GO:0008270">
    <property type="term" value="F:zinc ion binding"/>
    <property type="evidence" value="ECO:0007669"/>
    <property type="project" value="UniProtKB-KW"/>
</dbReference>
<feature type="compositionally biased region" description="Basic and acidic residues" evidence="10">
    <location>
        <begin position="145"/>
        <end position="167"/>
    </location>
</feature>
<feature type="compositionally biased region" description="Basic and acidic residues" evidence="10">
    <location>
        <begin position="341"/>
        <end position="371"/>
    </location>
</feature>
<dbReference type="InterPro" id="IPR014977">
    <property type="entry name" value="WRC_dom"/>
</dbReference>
<evidence type="ECO:0000313" key="14">
    <source>
        <dbReference type="EMBL" id="KAL3525114.1"/>
    </source>
</evidence>
<feature type="compositionally biased region" description="Basic and acidic residues" evidence="10">
    <location>
        <begin position="18"/>
        <end position="28"/>
    </location>
</feature>
<dbReference type="SMART" id="SM00558">
    <property type="entry name" value="JmjC"/>
    <property type="match status" value="1"/>
</dbReference>
<proteinExistence type="inferred from homology"/>
<reference evidence="14 15" key="1">
    <citation type="submission" date="2024-11" db="EMBL/GenBank/DDBJ databases">
        <title>A near-complete genome assembly of Cinchona calisaya.</title>
        <authorList>
            <person name="Lian D.C."/>
            <person name="Zhao X.W."/>
            <person name="Wei L."/>
        </authorList>
    </citation>
    <scope>NUCLEOTIDE SEQUENCE [LARGE SCALE GENOMIC DNA]</scope>
    <source>
        <tissue evidence="14">Nenye</tissue>
    </source>
</reference>
<dbReference type="PANTHER" id="PTHR12549">
    <property type="entry name" value="JMJC DOMAIN-CONTAINING HISTONE DEMETHYLATION PROTEIN"/>
    <property type="match status" value="1"/>
</dbReference>
<feature type="compositionally biased region" description="Basic and acidic residues" evidence="10">
    <location>
        <begin position="420"/>
        <end position="430"/>
    </location>
</feature>
<dbReference type="InterPro" id="IPR003347">
    <property type="entry name" value="JmjC_dom"/>
</dbReference>
<evidence type="ECO:0000256" key="2">
    <source>
        <dbReference type="ARBA" id="ARBA00006801"/>
    </source>
</evidence>
<feature type="coiled-coil region" evidence="9">
    <location>
        <begin position="872"/>
        <end position="899"/>
    </location>
</feature>
<evidence type="ECO:0000256" key="6">
    <source>
        <dbReference type="ARBA" id="ARBA00023242"/>
    </source>
</evidence>
<feature type="region of interest" description="Disordered" evidence="10">
    <location>
        <begin position="564"/>
        <end position="628"/>
    </location>
</feature>
<dbReference type="SUPFAM" id="SSF51197">
    <property type="entry name" value="Clavaminate synthase-like"/>
    <property type="match status" value="1"/>
</dbReference>
<dbReference type="InterPro" id="IPR001841">
    <property type="entry name" value="Znf_RING"/>
</dbReference>
<feature type="compositionally biased region" description="Polar residues" evidence="10">
    <location>
        <begin position="168"/>
        <end position="178"/>
    </location>
</feature>
<feature type="region of interest" description="Disordered" evidence="10">
    <location>
        <begin position="1"/>
        <end position="28"/>
    </location>
</feature>
<comment type="subcellular location">
    <subcellularLocation>
        <location evidence="1">Nucleus</location>
    </subcellularLocation>
</comment>
<feature type="compositionally biased region" description="Basic and acidic residues" evidence="10">
    <location>
        <begin position="247"/>
        <end position="274"/>
    </location>
</feature>
<evidence type="ECO:0000256" key="5">
    <source>
        <dbReference type="ARBA" id="ARBA00023163"/>
    </source>
</evidence>
<keyword evidence="7" id="KW-0862">Zinc</keyword>
<evidence type="ECO:0000256" key="1">
    <source>
        <dbReference type="ARBA" id="ARBA00004123"/>
    </source>
</evidence>
<protein>
    <recommendedName>
        <fullName evidence="16">Lysine-specific demethylase JMJ25-like</fullName>
    </recommendedName>
</protein>
<name>A0ABD3A098_9GENT</name>
<dbReference type="PROSITE" id="PS51667">
    <property type="entry name" value="WRC"/>
    <property type="match status" value="1"/>
</dbReference>
<keyword evidence="15" id="KW-1185">Reference proteome</keyword>
<feature type="region of interest" description="Disordered" evidence="10">
    <location>
        <begin position="47"/>
        <end position="548"/>
    </location>
</feature>
<feature type="compositionally biased region" description="Acidic residues" evidence="10">
    <location>
        <begin position="128"/>
        <end position="144"/>
    </location>
</feature>
<feature type="compositionally biased region" description="Polar residues" evidence="10">
    <location>
        <begin position="53"/>
        <end position="63"/>
    </location>
</feature>
<dbReference type="PANTHER" id="PTHR12549:SF36">
    <property type="entry name" value="LYSINE-SPECIFIC DEMETHYLASE JMJ25-LIKE"/>
    <property type="match status" value="1"/>
</dbReference>
<evidence type="ECO:0000256" key="9">
    <source>
        <dbReference type="SAM" id="Coils"/>
    </source>
</evidence>
<feature type="domain" description="RING-type" evidence="11">
    <location>
        <begin position="632"/>
        <end position="686"/>
    </location>
</feature>
<feature type="region of interest" description="Disordered" evidence="10">
    <location>
        <begin position="1159"/>
        <end position="1200"/>
    </location>
</feature>
<dbReference type="FunFam" id="2.60.120.650:FF:000033">
    <property type="entry name" value="Transcription factor jumonji (JmjC) domain-containing protein"/>
    <property type="match status" value="1"/>
</dbReference>
<evidence type="ECO:0000256" key="10">
    <source>
        <dbReference type="SAM" id="MobiDB-lite"/>
    </source>
</evidence>
<evidence type="ECO:0000259" key="13">
    <source>
        <dbReference type="PROSITE" id="PS51667"/>
    </source>
</evidence>
<dbReference type="PROSITE" id="PS51184">
    <property type="entry name" value="JMJC"/>
    <property type="match status" value="1"/>
</dbReference>
<feature type="compositionally biased region" description="Polar residues" evidence="10">
    <location>
        <begin position="1183"/>
        <end position="1193"/>
    </location>
</feature>
<evidence type="ECO:0000313" key="15">
    <source>
        <dbReference type="Proteomes" id="UP001630127"/>
    </source>
</evidence>
<feature type="compositionally biased region" description="Basic and acidic residues" evidence="10">
    <location>
        <begin position="564"/>
        <end position="578"/>
    </location>
</feature>
<dbReference type="Pfam" id="PF10497">
    <property type="entry name" value="zf-4CXXC_R1"/>
    <property type="match status" value="1"/>
</dbReference>
<keyword evidence="4" id="KW-0805">Transcription regulation</keyword>
<keyword evidence="5" id="KW-0804">Transcription</keyword>
<evidence type="ECO:0000259" key="12">
    <source>
        <dbReference type="PROSITE" id="PS51184"/>
    </source>
</evidence>
<feature type="compositionally biased region" description="Basic and acidic residues" evidence="10">
    <location>
        <begin position="383"/>
        <end position="393"/>
    </location>
</feature>
<comment type="caution">
    <text evidence="14">The sequence shown here is derived from an EMBL/GenBank/DDBJ whole genome shotgun (WGS) entry which is preliminary data.</text>
</comment>
<feature type="domain" description="WRC" evidence="13">
    <location>
        <begin position="16"/>
        <end position="60"/>
    </location>
</feature>
<dbReference type="Pfam" id="PF02373">
    <property type="entry name" value="JmjC"/>
    <property type="match status" value="1"/>
</dbReference>
<gene>
    <name evidence="14" type="ORF">ACH5RR_013486</name>
</gene>
<evidence type="ECO:0000259" key="11">
    <source>
        <dbReference type="PROSITE" id="PS50089"/>
    </source>
</evidence>
<feature type="compositionally biased region" description="Basic and acidic residues" evidence="10">
    <location>
        <begin position="1159"/>
        <end position="1176"/>
    </location>
</feature>